<gene>
    <name evidence="4" type="ORF">DGAL_LOCUS3504</name>
</gene>
<dbReference type="SUPFAM" id="SSF52540">
    <property type="entry name" value="P-loop containing nucleoside triphosphate hydrolases"/>
    <property type="match status" value="1"/>
</dbReference>
<dbReference type="InterPro" id="IPR013783">
    <property type="entry name" value="Ig-like_fold"/>
</dbReference>
<dbReference type="PANTHER" id="PTHR31594">
    <property type="entry name" value="AIG1-TYPE G DOMAIN-CONTAINING PROTEIN"/>
    <property type="match status" value="1"/>
</dbReference>
<dbReference type="InterPro" id="IPR036116">
    <property type="entry name" value="FN3_sf"/>
</dbReference>
<evidence type="ECO:0000256" key="1">
    <source>
        <dbReference type="SAM" id="Coils"/>
    </source>
</evidence>
<keyword evidence="1" id="KW-0175">Coiled coil</keyword>
<dbReference type="SUPFAM" id="SSF49265">
    <property type="entry name" value="Fibronectin type III"/>
    <property type="match status" value="1"/>
</dbReference>
<feature type="compositionally biased region" description="Acidic residues" evidence="2">
    <location>
        <begin position="1269"/>
        <end position="1287"/>
    </location>
</feature>
<dbReference type="Gene3D" id="2.60.40.10">
    <property type="entry name" value="Immunoglobulins"/>
    <property type="match status" value="1"/>
</dbReference>
<evidence type="ECO:0000256" key="2">
    <source>
        <dbReference type="SAM" id="MobiDB-lite"/>
    </source>
</evidence>
<feature type="coiled-coil region" evidence="1">
    <location>
        <begin position="1161"/>
        <end position="1188"/>
    </location>
</feature>
<feature type="region of interest" description="Disordered" evidence="2">
    <location>
        <begin position="696"/>
        <end position="733"/>
    </location>
</feature>
<dbReference type="EMBL" id="CAKKLH010000053">
    <property type="protein sequence ID" value="CAH0101176.1"/>
    <property type="molecule type" value="Genomic_DNA"/>
</dbReference>
<dbReference type="PANTHER" id="PTHR31594:SF14">
    <property type="entry name" value="FIBRONECTIN TYPE-III DOMAIN-CONTAINING PROTEIN"/>
    <property type="match status" value="1"/>
</dbReference>
<evidence type="ECO:0000313" key="5">
    <source>
        <dbReference type="Proteomes" id="UP000789390"/>
    </source>
</evidence>
<feature type="region of interest" description="Disordered" evidence="2">
    <location>
        <begin position="1269"/>
        <end position="1294"/>
    </location>
</feature>
<sequence length="1307" mass="150863">MADNKTIERNVTKMVVLGGQFQLGGLFDYRNDKTLPDRQYWETDDVASATQVKDLLFKLKLEQPDSYSASNKWENMGLDEHQKATIIAGLIDKYRGANSYLNHRQGSEQVNRTLICRAKKWKENLDILTLINKKTPLNVGSGAENASPQSEICPTHIVVGITYGAEAYCVLTQELNGNAADEDARENAEEYLSNIATKMEEAFKGKLTLIEFKDQFETEEKRRVNRLKCHLYVDLQTPAYRECNVFDTYKYCLKLIEQVEKTDVGNTSKVVPIAARLFPLRIIMEQRGVLEIPFKYHDVDAELIARCCHTLDELERIDAKIDVIRKTNKKRSPTSLNQFENALTKYKEIMKMSFKKGIVNARETGNEEELKKMINIAETHDLFKPSQLERWLTYKQAEYEMLGKISTNEIVVLADKNQLEKEFSDSFDKKYALVLSFPPLDEKTNDILLKMKDYVDKYTKLMAIKQRRSDEDTDENSDEVEENETPWHMIPRKQRQVLIKIREFADHMEKNKHLENKVHFLITFGERGSNKLECRYSVYEDGNLLNGNVNQLPGPPTMLRVSSETVRNIKEMSSIHLNWDYEDIGIPSHFLIEYRLNNSSGDIWKQLKTKNPGETKMRIPFKIGSTMTFRVATDTCIGRSGFSETMDTDTTLNAIESEETNYENKSDPTNEASKIEKPVLMDRIELKEFSKMTKSEMTLNVNKSKETKRRNDQVSKAKTSDDGQKMSSHSNEVNFTKVPASEVRFAERILKRCKRYRKQNGMTLFAVPLTQSKGSSRTSAQRFVFKETDGKGKMEHKTILVIGATGSGKTTLINSMINYIFGVQWEDAFRFELIQEQVAGKRIPYSLFPYNRRHARLYGDTKGIVRDQEITEMVRKFFEDKDGIQELDVIGFVTQASLVRLTPTQRYIFDSVFSIFGNDVKDNINFLITHGDCQLPPVLKAITEVGLPCPTHPETGDPVHHKFNNSSFFCSNRVSEGEESNDEDGDFDQFFWRMGIENFERFFDVLATMNTKSLLLTKKVLEERKRLEVTVDGLQPLIKIGLPKMEMMRKTEIVITNSQAQIEADENVEFEVEVTKAKQINIPKGKYLTNCNKCHVTCHNPCVIPNDDGKVECAAMDHSMPRAIRTCNVCPKKCIWTMHVNQSFRWEYVKEKQITSSSILKQKYESELKRKLNAKELLEILKKDVEEDKKIMLERVNSVSRCLQRLDEIALRPNAFSTPEYIDLIINSEQRDKFPGYKERIVSLQQLRRMVIVTSKVKKNENLLNLDEKDDDFDDNTECDSENEDFDGASLFSRDDRDTFENSFIDK</sequence>
<comment type="caution">
    <text evidence="4">The sequence shown here is derived from an EMBL/GenBank/DDBJ whole genome shotgun (WGS) entry which is preliminary data.</text>
</comment>
<feature type="compositionally biased region" description="Basic and acidic residues" evidence="2">
    <location>
        <begin position="703"/>
        <end position="724"/>
    </location>
</feature>
<keyword evidence="5" id="KW-1185">Reference proteome</keyword>
<feature type="domain" description="Fibronectin type-III" evidence="3">
    <location>
        <begin position="555"/>
        <end position="654"/>
    </location>
</feature>
<accession>A0A8J2RFI9</accession>
<dbReference type="OrthoDB" id="8954335at2759"/>
<name>A0A8J2RFI9_9CRUS</name>
<dbReference type="InterPro" id="IPR003961">
    <property type="entry name" value="FN3_dom"/>
</dbReference>
<evidence type="ECO:0000313" key="4">
    <source>
        <dbReference type="EMBL" id="CAH0101176.1"/>
    </source>
</evidence>
<evidence type="ECO:0000259" key="3">
    <source>
        <dbReference type="PROSITE" id="PS50853"/>
    </source>
</evidence>
<dbReference type="Proteomes" id="UP000789390">
    <property type="component" value="Unassembled WGS sequence"/>
</dbReference>
<dbReference type="PROSITE" id="PS50853">
    <property type="entry name" value="FN3"/>
    <property type="match status" value="1"/>
</dbReference>
<dbReference type="InterPro" id="IPR052090">
    <property type="entry name" value="Cytolytic_pore-forming_toxin"/>
</dbReference>
<dbReference type="InterPro" id="IPR027417">
    <property type="entry name" value="P-loop_NTPase"/>
</dbReference>
<dbReference type="Gene3D" id="3.40.50.300">
    <property type="entry name" value="P-loop containing nucleotide triphosphate hydrolases"/>
    <property type="match status" value="1"/>
</dbReference>
<organism evidence="4 5">
    <name type="scientific">Daphnia galeata</name>
    <dbReference type="NCBI Taxonomy" id="27404"/>
    <lineage>
        <taxon>Eukaryota</taxon>
        <taxon>Metazoa</taxon>
        <taxon>Ecdysozoa</taxon>
        <taxon>Arthropoda</taxon>
        <taxon>Crustacea</taxon>
        <taxon>Branchiopoda</taxon>
        <taxon>Diplostraca</taxon>
        <taxon>Cladocera</taxon>
        <taxon>Anomopoda</taxon>
        <taxon>Daphniidae</taxon>
        <taxon>Daphnia</taxon>
    </lineage>
</organism>
<reference evidence="4" key="1">
    <citation type="submission" date="2021-11" db="EMBL/GenBank/DDBJ databases">
        <authorList>
            <person name="Schell T."/>
        </authorList>
    </citation>
    <scope>NUCLEOTIDE SEQUENCE</scope>
    <source>
        <strain evidence="4">M5</strain>
    </source>
</reference>
<dbReference type="CDD" id="cd00063">
    <property type="entry name" value="FN3"/>
    <property type="match status" value="1"/>
</dbReference>
<protein>
    <recommendedName>
        <fullName evidence="3">Fibronectin type-III domain-containing protein</fullName>
    </recommendedName>
</protein>
<proteinExistence type="predicted"/>